<evidence type="ECO:0000313" key="4">
    <source>
        <dbReference type="Proteomes" id="UP000253209"/>
    </source>
</evidence>
<gene>
    <name evidence="3" type="ORF">DJ568_13760</name>
</gene>
<name>A0A367GLL2_9SPHI</name>
<feature type="chain" id="PRO_5016842494" description="DUF4185 domain-containing protein" evidence="1">
    <location>
        <begin position="33"/>
        <end position="407"/>
    </location>
</feature>
<evidence type="ECO:0000313" key="3">
    <source>
        <dbReference type="EMBL" id="RCH54349.1"/>
    </source>
</evidence>
<dbReference type="InterPro" id="IPR025442">
    <property type="entry name" value="DUF4185"/>
</dbReference>
<protein>
    <recommendedName>
        <fullName evidence="2">DUF4185 domain-containing protein</fullName>
    </recommendedName>
</protein>
<dbReference type="EMBL" id="QGDC01000007">
    <property type="protein sequence ID" value="RCH54349.1"/>
    <property type="molecule type" value="Genomic_DNA"/>
</dbReference>
<evidence type="ECO:0000256" key="1">
    <source>
        <dbReference type="SAM" id="SignalP"/>
    </source>
</evidence>
<organism evidence="3 4">
    <name type="scientific">Mucilaginibacter hurinus</name>
    <dbReference type="NCBI Taxonomy" id="2201324"/>
    <lineage>
        <taxon>Bacteria</taxon>
        <taxon>Pseudomonadati</taxon>
        <taxon>Bacteroidota</taxon>
        <taxon>Sphingobacteriia</taxon>
        <taxon>Sphingobacteriales</taxon>
        <taxon>Sphingobacteriaceae</taxon>
        <taxon>Mucilaginibacter</taxon>
    </lineage>
</organism>
<comment type="caution">
    <text evidence="3">The sequence shown here is derived from an EMBL/GenBank/DDBJ whole genome shotgun (WGS) entry which is preliminary data.</text>
</comment>
<evidence type="ECO:0000259" key="2">
    <source>
        <dbReference type="Pfam" id="PF13810"/>
    </source>
</evidence>
<proteinExistence type="predicted"/>
<dbReference type="RefSeq" id="WP_114005860.1">
    <property type="nucleotide sequence ID" value="NZ_QGDC01000007.1"/>
</dbReference>
<sequence>MTSFKPFNKAGALAAAAFACLFAAACNNGSHATDEGKIDPDSATKMIVKKAPLWAEMLKHDTGWIGADGIYAVSLTGKETSDTAGAAGSMFWFSDCIYGTIEADTLKKGWGMGHNSVGMFTGGRPDPSKITFYHGDANKDKTASMFEPKTPNTKPGDYYWLGDGVFNHAMDSTIYITAYRIRNVPGRVFPFEEVGVAYIAIPKGSKPPFKDQRQIDAPLFVNDPGAHTMFGTCLMPNTKGAEAPNPDGYIYVYGVKSPNNQLVVARVKDSEFEDFTKWGFWDGANWGTDIRKCAGILEHVSNEMSVSFMNDGTGRVIATYQYDSNKPDIYVAVGASPKGPFFPPKKVWHTPEIYEDIDFYTYNAKAYPHLSAPGELLISYNVNAFDFERKMTMHPHHLRPRFITVKY</sequence>
<dbReference type="PROSITE" id="PS51257">
    <property type="entry name" value="PROKAR_LIPOPROTEIN"/>
    <property type="match status" value="1"/>
</dbReference>
<accession>A0A367GLL2</accession>
<dbReference type="Pfam" id="PF13810">
    <property type="entry name" value="DUF4185"/>
    <property type="match status" value="1"/>
</dbReference>
<feature type="domain" description="DUF4185" evidence="2">
    <location>
        <begin position="243"/>
        <end position="354"/>
    </location>
</feature>
<keyword evidence="4" id="KW-1185">Reference proteome</keyword>
<reference evidence="3 4" key="1">
    <citation type="submission" date="2018-05" db="EMBL/GenBank/DDBJ databases">
        <title>Mucilaginibacter hurinus sp. nov., isolated from briquette warehouse soil.</title>
        <authorList>
            <person name="Choi L."/>
        </authorList>
    </citation>
    <scope>NUCLEOTIDE SEQUENCE [LARGE SCALE GENOMIC DNA]</scope>
    <source>
        <strain evidence="3 4">ZR32</strain>
    </source>
</reference>
<keyword evidence="1" id="KW-0732">Signal</keyword>
<feature type="signal peptide" evidence="1">
    <location>
        <begin position="1"/>
        <end position="32"/>
    </location>
</feature>
<dbReference type="Proteomes" id="UP000253209">
    <property type="component" value="Unassembled WGS sequence"/>
</dbReference>
<dbReference type="OrthoDB" id="9765957at2"/>
<dbReference type="AlphaFoldDB" id="A0A367GLL2"/>